<evidence type="ECO:0000313" key="3">
    <source>
        <dbReference type="Proteomes" id="UP000465866"/>
    </source>
</evidence>
<gene>
    <name evidence="2" type="ORF">MCOO_05840</name>
</gene>
<organism evidence="2 3">
    <name type="scientific">Mycobacterium cookii</name>
    <dbReference type="NCBI Taxonomy" id="1775"/>
    <lineage>
        <taxon>Bacteria</taxon>
        <taxon>Bacillati</taxon>
        <taxon>Actinomycetota</taxon>
        <taxon>Actinomycetes</taxon>
        <taxon>Mycobacteriales</taxon>
        <taxon>Mycobacteriaceae</taxon>
        <taxon>Mycobacterium</taxon>
    </lineage>
</organism>
<dbReference type="KEGG" id="mcoo:MCOO_05840"/>
<evidence type="ECO:0000256" key="1">
    <source>
        <dbReference type="SAM" id="Phobius"/>
    </source>
</evidence>
<accession>A0A7I7KS53</accession>
<keyword evidence="1" id="KW-0812">Transmembrane</keyword>
<feature type="transmembrane region" description="Helical" evidence="1">
    <location>
        <begin position="101"/>
        <end position="123"/>
    </location>
</feature>
<feature type="transmembrane region" description="Helical" evidence="1">
    <location>
        <begin position="21"/>
        <end position="40"/>
    </location>
</feature>
<dbReference type="Proteomes" id="UP000465866">
    <property type="component" value="Chromosome"/>
</dbReference>
<evidence type="ECO:0000313" key="2">
    <source>
        <dbReference type="EMBL" id="BBX44569.1"/>
    </source>
</evidence>
<dbReference type="AlphaFoldDB" id="A0A7I7KS53"/>
<keyword evidence="3" id="KW-1185">Reference proteome</keyword>
<dbReference type="RefSeq" id="WP_179963337.1">
    <property type="nucleotide sequence ID" value="NZ_AP022569.1"/>
</dbReference>
<feature type="transmembrane region" description="Helical" evidence="1">
    <location>
        <begin position="69"/>
        <end position="94"/>
    </location>
</feature>
<evidence type="ECO:0008006" key="4">
    <source>
        <dbReference type="Google" id="ProtNLM"/>
    </source>
</evidence>
<name>A0A7I7KS53_9MYCO</name>
<protein>
    <recommendedName>
        <fullName evidence="4">Transmembrane protein</fullName>
    </recommendedName>
</protein>
<keyword evidence="1" id="KW-0472">Membrane</keyword>
<sequence>MVAPQQSESPPPVLRLRLVPWDVCALLALSALLVFIVFGTDWYSMLFGFLKDVCTGEDCPPVPFGVDFYIYPVVWGGIGAAVAAALVGPLVSLLKGWYLSFWPLLAIVIVLFCSVAGSLLTAYSGTYWHGESVAG</sequence>
<reference evidence="2 3" key="1">
    <citation type="journal article" date="2019" name="Emerg. Microbes Infect.">
        <title>Comprehensive subspecies identification of 175 nontuberculous mycobacteria species based on 7547 genomic profiles.</title>
        <authorList>
            <person name="Matsumoto Y."/>
            <person name="Kinjo T."/>
            <person name="Motooka D."/>
            <person name="Nabeya D."/>
            <person name="Jung N."/>
            <person name="Uechi K."/>
            <person name="Horii T."/>
            <person name="Iida T."/>
            <person name="Fujita J."/>
            <person name="Nakamura S."/>
        </authorList>
    </citation>
    <scope>NUCLEOTIDE SEQUENCE [LARGE SCALE GENOMIC DNA]</scope>
    <source>
        <strain evidence="2 3">JCM 12404</strain>
    </source>
</reference>
<dbReference type="EMBL" id="AP022569">
    <property type="protein sequence ID" value="BBX44569.1"/>
    <property type="molecule type" value="Genomic_DNA"/>
</dbReference>
<keyword evidence="1" id="KW-1133">Transmembrane helix</keyword>
<proteinExistence type="predicted"/>